<name>A0A1W1C1P8_9ZZZZ</name>
<dbReference type="InterPro" id="IPR051331">
    <property type="entry name" value="Chorismate_mutase-related"/>
</dbReference>
<reference evidence="4" key="1">
    <citation type="submission" date="2016-10" db="EMBL/GenBank/DDBJ databases">
        <authorList>
            <person name="de Groot N.N."/>
        </authorList>
    </citation>
    <scope>NUCLEOTIDE SEQUENCE</scope>
</reference>
<keyword evidence="1" id="KW-0413">Isomerase</keyword>
<evidence type="ECO:0000256" key="2">
    <source>
        <dbReference type="SAM" id="Coils"/>
    </source>
</evidence>
<dbReference type="AlphaFoldDB" id="A0A1W1C1P8"/>
<organism evidence="4">
    <name type="scientific">hydrothermal vent metagenome</name>
    <dbReference type="NCBI Taxonomy" id="652676"/>
    <lineage>
        <taxon>unclassified sequences</taxon>
        <taxon>metagenomes</taxon>
        <taxon>ecological metagenomes</taxon>
    </lineage>
</organism>
<dbReference type="SUPFAM" id="SSF48600">
    <property type="entry name" value="Chorismate mutase II"/>
    <property type="match status" value="1"/>
</dbReference>
<sequence length="110" mass="12738">MLFFNYKKGFTMDIKKCTTLEEAREKIDLVDKDIIDLIAKRNNYIKEIAHFKNSIDEVKAEDRINSVISNAREQAISLGLSPNLINDLYVRMIDAMVESEVAEYKNAKTY</sequence>
<dbReference type="PANTHER" id="PTHR38041">
    <property type="entry name" value="CHORISMATE MUTASE"/>
    <property type="match status" value="1"/>
</dbReference>
<dbReference type="GO" id="GO:0004106">
    <property type="term" value="F:chorismate mutase activity"/>
    <property type="evidence" value="ECO:0007669"/>
    <property type="project" value="InterPro"/>
</dbReference>
<dbReference type="EC" id="4.-.-.-" evidence="4"/>
<keyword evidence="4" id="KW-0670">Pyruvate</keyword>
<dbReference type="InterPro" id="IPR036979">
    <property type="entry name" value="CM_dom_sf"/>
</dbReference>
<gene>
    <name evidence="4" type="ORF">MNB_SV-9-1654</name>
</gene>
<dbReference type="GO" id="GO:0046417">
    <property type="term" value="P:chorismate metabolic process"/>
    <property type="evidence" value="ECO:0007669"/>
    <property type="project" value="InterPro"/>
</dbReference>
<keyword evidence="4" id="KW-0456">Lyase</keyword>
<dbReference type="InterPro" id="IPR036263">
    <property type="entry name" value="Chorismate_II_sf"/>
</dbReference>
<dbReference type="Gene3D" id="1.20.59.10">
    <property type="entry name" value="Chorismate mutase"/>
    <property type="match status" value="1"/>
</dbReference>
<dbReference type="Pfam" id="PF01817">
    <property type="entry name" value="CM_2"/>
    <property type="match status" value="1"/>
</dbReference>
<keyword evidence="2" id="KW-0175">Coiled coil</keyword>
<dbReference type="EMBL" id="FPHG01000040">
    <property type="protein sequence ID" value="SFV59768.1"/>
    <property type="molecule type" value="Genomic_DNA"/>
</dbReference>
<dbReference type="PROSITE" id="PS51168">
    <property type="entry name" value="CHORISMATE_MUT_2"/>
    <property type="match status" value="1"/>
</dbReference>
<evidence type="ECO:0000313" key="4">
    <source>
        <dbReference type="EMBL" id="SFV59768.1"/>
    </source>
</evidence>
<accession>A0A1W1C1P8</accession>
<evidence type="ECO:0000256" key="1">
    <source>
        <dbReference type="ARBA" id="ARBA00023235"/>
    </source>
</evidence>
<proteinExistence type="predicted"/>
<evidence type="ECO:0000259" key="3">
    <source>
        <dbReference type="PROSITE" id="PS51168"/>
    </source>
</evidence>
<dbReference type="SMART" id="SM00830">
    <property type="entry name" value="CM_2"/>
    <property type="match status" value="1"/>
</dbReference>
<dbReference type="InterPro" id="IPR002701">
    <property type="entry name" value="CM_II_prokaryot"/>
</dbReference>
<feature type="domain" description="Chorismate mutase" evidence="3">
    <location>
        <begin position="14"/>
        <end position="104"/>
    </location>
</feature>
<dbReference type="PANTHER" id="PTHR38041:SF1">
    <property type="entry name" value="CHORISMATE MUTASE"/>
    <property type="match status" value="1"/>
</dbReference>
<dbReference type="GO" id="GO:0009697">
    <property type="term" value="P:salicylic acid biosynthetic process"/>
    <property type="evidence" value="ECO:0007669"/>
    <property type="project" value="TreeGrafter"/>
</dbReference>
<feature type="coiled-coil region" evidence="2">
    <location>
        <begin position="20"/>
        <end position="61"/>
    </location>
</feature>
<protein>
    <submittedName>
        <fullName evidence="4">Isochorismate pyruvate-lyase</fullName>
        <ecNumber evidence="4">4.-.-.-</ecNumber>
    </submittedName>
</protein>
<dbReference type="GO" id="GO:0016829">
    <property type="term" value="F:lyase activity"/>
    <property type="evidence" value="ECO:0007669"/>
    <property type="project" value="UniProtKB-KW"/>
</dbReference>